<accession>A0A9Q4L4L6</accession>
<keyword evidence="1" id="KW-1133">Transmembrane helix</keyword>
<feature type="transmembrane region" description="Helical" evidence="1">
    <location>
        <begin position="73"/>
        <end position="89"/>
    </location>
</feature>
<evidence type="ECO:0000256" key="1">
    <source>
        <dbReference type="SAM" id="Phobius"/>
    </source>
</evidence>
<keyword evidence="1" id="KW-0472">Membrane</keyword>
<dbReference type="RefSeq" id="WP_277524798.1">
    <property type="nucleotide sequence ID" value="NZ_JAMQOT010000013.1"/>
</dbReference>
<keyword evidence="3" id="KW-1185">Reference proteome</keyword>
<dbReference type="Proteomes" id="UP001154061">
    <property type="component" value="Unassembled WGS sequence"/>
</dbReference>
<feature type="transmembrane region" description="Helical" evidence="1">
    <location>
        <begin position="95"/>
        <end position="114"/>
    </location>
</feature>
<protein>
    <submittedName>
        <fullName evidence="2">Uncharacterized protein</fullName>
    </submittedName>
</protein>
<sequence length="157" mass="16875">MVERTDPARTGVKAGRVVGLLTAVFAVISLIRVQGSYYENVATVFTLLGIESQFSVTVLFWGNVLLTASARYVIGYVVGSLIGVLYDWLDRPSLLILIGIVFVVGAVDGLLAAIDTRSIGIGCAYAIAWLCYVPVFAWLFEDDAGTVEKGPLRLGDL</sequence>
<feature type="transmembrane region" description="Helical" evidence="1">
    <location>
        <begin position="17"/>
        <end position="35"/>
    </location>
</feature>
<gene>
    <name evidence="2" type="ORF">NDI89_21945</name>
</gene>
<evidence type="ECO:0000313" key="3">
    <source>
        <dbReference type="Proteomes" id="UP001154061"/>
    </source>
</evidence>
<name>A0A9Q4L4L6_9EURY</name>
<proteinExistence type="predicted"/>
<comment type="caution">
    <text evidence="2">The sequence shown here is derived from an EMBL/GenBank/DDBJ whole genome shotgun (WGS) entry which is preliminary data.</text>
</comment>
<keyword evidence="1" id="KW-0812">Transmembrane</keyword>
<dbReference type="EMBL" id="JAMQOT010000013">
    <property type="protein sequence ID" value="MDF9748236.1"/>
    <property type="molecule type" value="Genomic_DNA"/>
</dbReference>
<feature type="transmembrane region" description="Helical" evidence="1">
    <location>
        <begin position="41"/>
        <end position="61"/>
    </location>
</feature>
<organism evidence="2 3">
    <name type="scientific">Natrinema salsiterrestre</name>
    <dbReference type="NCBI Taxonomy" id="2950540"/>
    <lineage>
        <taxon>Archaea</taxon>
        <taxon>Methanobacteriati</taxon>
        <taxon>Methanobacteriota</taxon>
        <taxon>Stenosarchaea group</taxon>
        <taxon>Halobacteria</taxon>
        <taxon>Halobacteriales</taxon>
        <taxon>Natrialbaceae</taxon>
        <taxon>Natrinema</taxon>
    </lineage>
</organism>
<reference evidence="2" key="1">
    <citation type="submission" date="2022-06" db="EMBL/GenBank/DDBJ databases">
        <title>Natrinema sp. a new haloarchaeum isolate from saline soil.</title>
        <authorList>
            <person name="Strakova D."/>
            <person name="Galisteo C."/>
            <person name="Sanchez-Porro C."/>
            <person name="Ventosa A."/>
        </authorList>
    </citation>
    <scope>NUCLEOTIDE SEQUENCE</scope>
    <source>
        <strain evidence="2">S1CR25-10</strain>
    </source>
</reference>
<evidence type="ECO:0000313" key="2">
    <source>
        <dbReference type="EMBL" id="MDF9748236.1"/>
    </source>
</evidence>
<feature type="transmembrane region" description="Helical" evidence="1">
    <location>
        <begin position="121"/>
        <end position="140"/>
    </location>
</feature>
<dbReference type="AlphaFoldDB" id="A0A9Q4L4L6"/>